<name>A0A2A5T767_9GAMM</name>
<dbReference type="Proteomes" id="UP000219020">
    <property type="component" value="Plasmid pMJ1"/>
</dbReference>
<accession>A0A2A5T767</accession>
<organism evidence="1 2">
    <name type="scientific">Candidatus Enterovibrio escicola</name>
    <dbReference type="NCBI Taxonomy" id="1927127"/>
    <lineage>
        <taxon>Bacteria</taxon>
        <taxon>Pseudomonadati</taxon>
        <taxon>Pseudomonadota</taxon>
        <taxon>Gammaproteobacteria</taxon>
        <taxon>Vibrionales</taxon>
        <taxon>Vibrionaceae</taxon>
        <taxon>Enterovibrio</taxon>
    </lineage>
</organism>
<evidence type="ECO:0000313" key="2">
    <source>
        <dbReference type="Proteomes" id="UP000219020"/>
    </source>
</evidence>
<proteinExistence type="predicted"/>
<comment type="caution">
    <text evidence="1">The sequence shown here is derived from an EMBL/GenBank/DDBJ whole genome shotgun (WGS) entry which is preliminary data.</text>
</comment>
<keyword evidence="1" id="KW-0614">Plasmid</keyword>
<dbReference type="AlphaFoldDB" id="A0A2A5T767"/>
<dbReference type="EMBL" id="NBYY01000008">
    <property type="protein sequence ID" value="PCS23968.1"/>
    <property type="molecule type" value="Genomic_DNA"/>
</dbReference>
<geneLocation type="plasmid" evidence="2">
    <name>pmj1</name>
</geneLocation>
<evidence type="ECO:0000313" key="1">
    <source>
        <dbReference type="EMBL" id="PCS23968.1"/>
    </source>
</evidence>
<reference evidence="2" key="1">
    <citation type="submission" date="2017-04" db="EMBL/GenBank/DDBJ databases">
        <title>Genome evolution of the luminous symbionts of deep sea anglerfish.</title>
        <authorList>
            <person name="Hendry T.A."/>
        </authorList>
    </citation>
    <scope>NUCLEOTIDE SEQUENCE [LARGE SCALE GENOMIC DNA]</scope>
    <source>
        <plasmid evidence="2">pmj1</plasmid>
    </source>
</reference>
<gene>
    <name evidence="1" type="ORF">BTN49_0334</name>
</gene>
<protein>
    <submittedName>
        <fullName evidence="1">Uncharacterized protein</fullName>
    </submittedName>
</protein>
<keyword evidence="2" id="KW-1185">Reference proteome</keyword>
<sequence>MMLGFTVVFRDVFYGCTVSLSEIIKPFIGYLFCLVSF</sequence>